<sequence length="183" mass="21974">MNIWTDKDDKQIGDVIIQELAAGKSLRGTVRKLGREMNKEPKHIYNRWYHVIRSQRMEEVKEAEETRQQNYIHLRDYKWLTEHEELIAQVIVEYMSSGRTQTEAIDHLTTLLPYSAERMRNRWQSKLRKQSAQEVERATEIGKRKAYKNRLEKKIEELKSEITRLQSILEECDEEIKLCNKKE</sequence>
<proteinExistence type="predicted"/>
<reference evidence="3" key="1">
    <citation type="submission" date="2019-07" db="EMBL/GenBank/DDBJ databases">
        <title>Bacillus alkalisoli sp. nov. isolated from saline soil.</title>
        <authorList>
            <person name="Sun J.-Q."/>
            <person name="Xu L."/>
        </authorList>
    </citation>
    <scope>NUCLEOTIDE SEQUENCE [LARGE SCALE GENOMIC DNA]</scope>
    <source>
        <strain evidence="3">M4U3P1</strain>
    </source>
</reference>
<keyword evidence="1" id="KW-0175">Coiled coil</keyword>
<organism evidence="2 3">
    <name type="scientific">Paenalkalicoccus suaedae</name>
    <dbReference type="NCBI Taxonomy" id="2592382"/>
    <lineage>
        <taxon>Bacteria</taxon>
        <taxon>Bacillati</taxon>
        <taxon>Bacillota</taxon>
        <taxon>Bacilli</taxon>
        <taxon>Bacillales</taxon>
        <taxon>Bacillaceae</taxon>
        <taxon>Paenalkalicoccus</taxon>
    </lineage>
</organism>
<dbReference type="RefSeq" id="WP_176010806.1">
    <property type="nucleotide sequence ID" value="NZ_CP041372.2"/>
</dbReference>
<evidence type="ECO:0000313" key="3">
    <source>
        <dbReference type="Proteomes" id="UP000318138"/>
    </source>
</evidence>
<dbReference type="Proteomes" id="UP000318138">
    <property type="component" value="Chromosome"/>
</dbReference>
<keyword evidence="3" id="KW-1185">Reference proteome</keyword>
<feature type="coiled-coil region" evidence="1">
    <location>
        <begin position="141"/>
        <end position="175"/>
    </location>
</feature>
<dbReference type="EMBL" id="CP041372">
    <property type="protein sequence ID" value="QKS72839.1"/>
    <property type="molecule type" value="Genomic_DNA"/>
</dbReference>
<protein>
    <submittedName>
        <fullName evidence="2">Uncharacterized protein</fullName>
    </submittedName>
</protein>
<accession>A0A859FIE1</accession>
<evidence type="ECO:0000313" key="2">
    <source>
        <dbReference type="EMBL" id="QKS72839.1"/>
    </source>
</evidence>
<evidence type="ECO:0000256" key="1">
    <source>
        <dbReference type="SAM" id="Coils"/>
    </source>
</evidence>
<dbReference type="AlphaFoldDB" id="A0A859FIE1"/>
<name>A0A859FIE1_9BACI</name>
<dbReference type="KEGG" id="psua:FLK61_40245"/>
<gene>
    <name evidence="2" type="ORF">FLK61_40245</name>
</gene>